<proteinExistence type="predicted"/>
<gene>
    <name evidence="1" type="ORF">CR513_31322</name>
</gene>
<name>A0A371G9K1_MUCPR</name>
<reference evidence="1" key="1">
    <citation type="submission" date="2018-05" db="EMBL/GenBank/DDBJ databases">
        <title>Draft genome of Mucuna pruriens seed.</title>
        <authorList>
            <person name="Nnadi N.E."/>
            <person name="Vos R."/>
            <person name="Hasami M.H."/>
            <person name="Devisetty U.K."/>
            <person name="Aguiy J.C."/>
        </authorList>
    </citation>
    <scope>NUCLEOTIDE SEQUENCE [LARGE SCALE GENOMIC DNA]</scope>
    <source>
        <strain evidence="1">JCA_2017</strain>
    </source>
</reference>
<dbReference type="AlphaFoldDB" id="A0A371G9K1"/>
<sequence length="139" mass="15594">MTDPSTYAQASNEPYWIAAMDAELTALEAKKAWKIVDLPLDVIPIGNNWIEVVVPSPNILLLAFAFTLEIPRSARSRRSNPLLCVPPLKPHISLADLMKLSLVASHDQAVDTFSKIMRSFMLQEEISYADTHTEDRVIF</sequence>
<dbReference type="Proteomes" id="UP000257109">
    <property type="component" value="Unassembled WGS sequence"/>
</dbReference>
<accession>A0A371G9K1</accession>
<feature type="non-terminal residue" evidence="1">
    <location>
        <position position="1"/>
    </location>
</feature>
<keyword evidence="2" id="KW-1185">Reference proteome</keyword>
<protein>
    <recommendedName>
        <fullName evidence="3">Mitochondrial protein</fullName>
    </recommendedName>
</protein>
<dbReference type="EMBL" id="QJKJ01006281">
    <property type="protein sequence ID" value="RDX87238.1"/>
    <property type="molecule type" value="Genomic_DNA"/>
</dbReference>
<evidence type="ECO:0008006" key="3">
    <source>
        <dbReference type="Google" id="ProtNLM"/>
    </source>
</evidence>
<evidence type="ECO:0000313" key="1">
    <source>
        <dbReference type="EMBL" id="RDX87238.1"/>
    </source>
</evidence>
<evidence type="ECO:0000313" key="2">
    <source>
        <dbReference type="Proteomes" id="UP000257109"/>
    </source>
</evidence>
<organism evidence="1 2">
    <name type="scientific">Mucuna pruriens</name>
    <name type="common">Velvet bean</name>
    <name type="synonym">Dolichos pruriens</name>
    <dbReference type="NCBI Taxonomy" id="157652"/>
    <lineage>
        <taxon>Eukaryota</taxon>
        <taxon>Viridiplantae</taxon>
        <taxon>Streptophyta</taxon>
        <taxon>Embryophyta</taxon>
        <taxon>Tracheophyta</taxon>
        <taxon>Spermatophyta</taxon>
        <taxon>Magnoliopsida</taxon>
        <taxon>eudicotyledons</taxon>
        <taxon>Gunneridae</taxon>
        <taxon>Pentapetalae</taxon>
        <taxon>rosids</taxon>
        <taxon>fabids</taxon>
        <taxon>Fabales</taxon>
        <taxon>Fabaceae</taxon>
        <taxon>Papilionoideae</taxon>
        <taxon>50 kb inversion clade</taxon>
        <taxon>NPAAA clade</taxon>
        <taxon>indigoferoid/millettioid clade</taxon>
        <taxon>Phaseoleae</taxon>
        <taxon>Mucuna</taxon>
    </lineage>
</organism>
<comment type="caution">
    <text evidence="1">The sequence shown here is derived from an EMBL/GenBank/DDBJ whole genome shotgun (WGS) entry which is preliminary data.</text>
</comment>